<evidence type="ECO:0000313" key="3">
    <source>
        <dbReference type="Proteomes" id="UP000269721"/>
    </source>
</evidence>
<sequence length="168" mass="17693">MFHLPALGTALESPIAAVHSKPLIGILVGPASSLCLKAMLRAHPSRVCDHAPSPSFLGLRVFAVVRKIDLGLAAKTHSSGLFGNPQKKSEDGRGSWRRSKGWAAHGLEGANKKRSGGPPCLELLECLADFPTLLDPLSICPGPKDPALLDPTRLGVPSSLISKLRSPT</sequence>
<reference evidence="3" key="1">
    <citation type="journal article" date="2018" name="Nat. Microbiol.">
        <title>Leveraging single-cell genomics to expand the fungal tree of life.</title>
        <authorList>
            <person name="Ahrendt S.R."/>
            <person name="Quandt C.A."/>
            <person name="Ciobanu D."/>
            <person name="Clum A."/>
            <person name="Salamov A."/>
            <person name="Andreopoulos B."/>
            <person name="Cheng J.F."/>
            <person name="Woyke T."/>
            <person name="Pelin A."/>
            <person name="Henrissat B."/>
            <person name="Reynolds N.K."/>
            <person name="Benny G.L."/>
            <person name="Smith M.E."/>
            <person name="James T.Y."/>
            <person name="Grigoriev I.V."/>
        </authorList>
    </citation>
    <scope>NUCLEOTIDE SEQUENCE [LARGE SCALE GENOMIC DNA]</scope>
</reference>
<dbReference type="Proteomes" id="UP000269721">
    <property type="component" value="Unassembled WGS sequence"/>
</dbReference>
<dbReference type="EMBL" id="ML000223">
    <property type="protein sequence ID" value="RKO84337.1"/>
    <property type="molecule type" value="Genomic_DNA"/>
</dbReference>
<protein>
    <submittedName>
        <fullName evidence="2">Uncharacterized protein</fullName>
    </submittedName>
</protein>
<keyword evidence="3" id="KW-1185">Reference proteome</keyword>
<feature type="region of interest" description="Disordered" evidence="1">
    <location>
        <begin position="81"/>
        <end position="101"/>
    </location>
</feature>
<evidence type="ECO:0000313" key="2">
    <source>
        <dbReference type="EMBL" id="RKO84337.1"/>
    </source>
</evidence>
<gene>
    <name evidence="2" type="ORF">BDK51DRAFT_33034</name>
</gene>
<accession>A0A4V1IPV1</accession>
<evidence type="ECO:0000256" key="1">
    <source>
        <dbReference type="SAM" id="MobiDB-lite"/>
    </source>
</evidence>
<name>A0A4V1IPV1_9FUNG</name>
<dbReference type="AlphaFoldDB" id="A0A4V1IPV1"/>
<organism evidence="2 3">
    <name type="scientific">Blyttiomyces helicus</name>
    <dbReference type="NCBI Taxonomy" id="388810"/>
    <lineage>
        <taxon>Eukaryota</taxon>
        <taxon>Fungi</taxon>
        <taxon>Fungi incertae sedis</taxon>
        <taxon>Chytridiomycota</taxon>
        <taxon>Chytridiomycota incertae sedis</taxon>
        <taxon>Chytridiomycetes</taxon>
        <taxon>Chytridiomycetes incertae sedis</taxon>
        <taxon>Blyttiomyces</taxon>
    </lineage>
</organism>
<proteinExistence type="predicted"/>